<dbReference type="AlphaFoldDB" id="A0A834K7T6"/>
<feature type="compositionally biased region" description="Acidic residues" evidence="21">
    <location>
        <begin position="44"/>
        <end position="61"/>
    </location>
</feature>
<evidence type="ECO:0000256" key="4">
    <source>
        <dbReference type="ARBA" id="ARBA00004279"/>
    </source>
</evidence>
<dbReference type="PANTHER" id="PTHR11506:SF35">
    <property type="entry name" value="LYSOSOME-ASSOCIATED MEMBRANE GLYCOPROTEIN 5"/>
    <property type="match status" value="1"/>
</dbReference>
<dbReference type="GO" id="GO:0072594">
    <property type="term" value="P:establishment of protein localization to organelle"/>
    <property type="evidence" value="ECO:0007669"/>
    <property type="project" value="TreeGrafter"/>
</dbReference>
<reference evidence="24" key="1">
    <citation type="journal article" date="2020" name="G3 (Bethesda)">
        <title>High-Quality Assemblies for Three Invasive Social Wasps from the &lt;i&gt;Vespula&lt;/i&gt; Genus.</title>
        <authorList>
            <person name="Harrop T.W.R."/>
            <person name="Guhlin J."/>
            <person name="McLaughlin G.M."/>
            <person name="Permina E."/>
            <person name="Stockwell P."/>
            <person name="Gilligan J."/>
            <person name="Le Lec M.F."/>
            <person name="Gruber M.A.M."/>
            <person name="Quinn O."/>
            <person name="Lovegrove M."/>
            <person name="Duncan E.J."/>
            <person name="Remnant E.J."/>
            <person name="Van Eeckhoven J."/>
            <person name="Graham B."/>
            <person name="Knapp R.A."/>
            <person name="Langford K.W."/>
            <person name="Kronenberg Z."/>
            <person name="Press M.O."/>
            <person name="Eacker S.M."/>
            <person name="Wilson-Rankin E.E."/>
            <person name="Purcell J."/>
            <person name="Lester P.J."/>
            <person name="Dearden P.K."/>
        </authorList>
    </citation>
    <scope>NUCLEOTIDE SEQUENCE</scope>
    <source>
        <strain evidence="24">Volc-1</strain>
    </source>
</reference>
<evidence type="ECO:0000256" key="6">
    <source>
        <dbReference type="ARBA" id="ARBA00022692"/>
    </source>
</evidence>
<keyword evidence="8" id="KW-0967">Endosome</keyword>
<evidence type="ECO:0000256" key="11">
    <source>
        <dbReference type="ARBA" id="ARBA00023136"/>
    </source>
</evidence>
<name>A0A834K7T6_VESPE</name>
<comment type="function">
    <text evidence="16">Plays a role in short-term synaptic plasticity in a subset of GABAergic neurons in the brain.</text>
</comment>
<feature type="disulfide bond" evidence="20">
    <location>
        <begin position="289"/>
        <end position="326"/>
    </location>
</feature>
<evidence type="ECO:0000256" key="13">
    <source>
        <dbReference type="ARBA" id="ARBA00023273"/>
    </source>
</evidence>
<dbReference type="InterPro" id="IPR002000">
    <property type="entry name" value="Lysosome-assoc_membr_glycop"/>
</dbReference>
<evidence type="ECO:0000256" key="17">
    <source>
        <dbReference type="ARBA" id="ARBA00060492"/>
    </source>
</evidence>
<evidence type="ECO:0000256" key="22">
    <source>
        <dbReference type="SAM" id="Phobius"/>
    </source>
</evidence>
<evidence type="ECO:0000256" key="1">
    <source>
        <dbReference type="ARBA" id="ARBA00004151"/>
    </source>
</evidence>
<keyword evidence="25" id="KW-1185">Reference proteome</keyword>
<dbReference type="GO" id="GO:0005765">
    <property type="term" value="C:lysosomal membrane"/>
    <property type="evidence" value="ECO:0007669"/>
    <property type="project" value="TreeGrafter"/>
</dbReference>
<protein>
    <recommendedName>
        <fullName evidence="18">Lysosome-associated membrane glycoprotein 5</fullName>
    </recommendedName>
    <alternativeName>
        <fullName evidence="19">Lysosome-associated membrane protein 5</fullName>
    </alternativeName>
</protein>
<evidence type="ECO:0000313" key="24">
    <source>
        <dbReference type="EMBL" id="KAF7402054.1"/>
    </source>
</evidence>
<sequence length="371" mass="40380">MEPEGAGSTGNVADNPDLGIVTEKENRGSEGRSLNEEGDHSIDEELNQTFENDDLREEEPNTDNNSTSTTNEISSSTSNGTSSTVSSITDEISSSTTNEISSSTSNEISSSTSNEISSPTSNETASSTSNEISSTIEDILPTIASPTEYPYQVKGKNGTCILSKMKISLTLTYNNSKNQESQKILNVPSSNVITTGECDETNSIMKLTWSSEETTSEYKSIDFASDNTNTITFYFKKSNSVFSIDQIKASIYLDKKNFPDALLPENLIELETKENLSLFATPTNDRYVCNVIVFVTEKHFEFSITDVNLIAFNTDNDISSKSENYCVNPLTETANVGAIVGGVIGALAVIGIVGFVIWRRRRNAPVRSEVP</sequence>
<keyword evidence="6 20" id="KW-0812">Transmembrane</keyword>
<gene>
    <name evidence="24" type="ORF">H0235_015390</name>
</gene>
<evidence type="ECO:0000256" key="20">
    <source>
        <dbReference type="PROSITE-ProRule" id="PRU00740"/>
    </source>
</evidence>
<feature type="region of interest" description="Disordered" evidence="21">
    <location>
        <begin position="1"/>
        <end position="132"/>
    </location>
</feature>
<dbReference type="InterPro" id="IPR048528">
    <property type="entry name" value="Lamp2-like_luminal"/>
</dbReference>
<comment type="caution">
    <text evidence="24">The sequence shown here is derived from an EMBL/GenBank/DDBJ whole genome shotgun (WGS) entry which is preliminary data.</text>
</comment>
<evidence type="ECO:0000256" key="9">
    <source>
        <dbReference type="ARBA" id="ARBA00022989"/>
    </source>
</evidence>
<comment type="caution">
    <text evidence="20">Lacks conserved residue(s) required for the propagation of feature annotation.</text>
</comment>
<dbReference type="PROSITE" id="PS51407">
    <property type="entry name" value="LAMP_3"/>
    <property type="match status" value="1"/>
</dbReference>
<keyword evidence="20" id="KW-1015">Disulfide bond</keyword>
<feature type="compositionally biased region" description="Basic and acidic residues" evidence="21">
    <location>
        <begin position="22"/>
        <end position="43"/>
    </location>
</feature>
<keyword evidence="14" id="KW-0968">Cytoplasmic vesicle</keyword>
<dbReference type="Gene3D" id="2.40.160.110">
    <property type="match status" value="1"/>
</dbReference>
<evidence type="ECO:0000256" key="7">
    <source>
        <dbReference type="ARBA" id="ARBA00022729"/>
    </source>
</evidence>
<dbReference type="Proteomes" id="UP000600918">
    <property type="component" value="Unassembled WGS sequence"/>
</dbReference>
<feature type="disulfide bond" evidence="20">
    <location>
        <begin position="160"/>
        <end position="198"/>
    </location>
</feature>
<keyword evidence="11 20" id="KW-0472">Membrane</keyword>
<comment type="subcellular location">
    <subcellularLocation>
        <location evidence="4">Cell projection</location>
        <location evidence="4">Dendrite</location>
    </subcellularLocation>
    <subcellularLocation>
        <location evidence="17">Cell projection</location>
        <location evidence="17">Growth cone membrane</location>
        <topology evidence="17">Single-pass type I membrane protein</topology>
    </subcellularLocation>
    <subcellularLocation>
        <location evidence="15">Cytoplasmic vesicle</location>
        <location evidence="15">Secretory vesicle</location>
        <location evidence="15">Synaptic vesicle membrane</location>
        <topology evidence="15">Single-pass type I membrane protein</topology>
    </subcellularLocation>
    <subcellularLocation>
        <location evidence="2">Early endosome membrane</location>
        <topology evidence="2">Single-pass type I membrane protein</topology>
    </subcellularLocation>
    <subcellularLocation>
        <location evidence="1">Endoplasmic reticulum-Golgi intermediate compartment membrane</location>
        <topology evidence="1">Single-pass type I membrane protein</topology>
    </subcellularLocation>
    <subcellularLocation>
        <location evidence="20">Membrane</location>
        <topology evidence="20">Single-pass type I membrane protein</topology>
    </subcellularLocation>
    <subcellularLocation>
        <location evidence="3">Recycling endosome</location>
    </subcellularLocation>
</comment>
<keyword evidence="10" id="KW-0770">Synapse</keyword>
<feature type="domain" description="Lysosome-associated membrane glycoprotein 2-like luminal" evidence="23">
    <location>
        <begin position="148"/>
        <end position="314"/>
    </location>
</feature>
<evidence type="ECO:0000256" key="18">
    <source>
        <dbReference type="ARBA" id="ARBA00074379"/>
    </source>
</evidence>
<evidence type="ECO:0000256" key="10">
    <source>
        <dbReference type="ARBA" id="ARBA00023018"/>
    </source>
</evidence>
<keyword evidence="12" id="KW-0325">Glycoprotein</keyword>
<keyword evidence="7" id="KW-0732">Signal</keyword>
<accession>A0A834K7T6</accession>
<evidence type="ECO:0000256" key="5">
    <source>
        <dbReference type="ARBA" id="ARBA00009644"/>
    </source>
</evidence>
<dbReference type="GO" id="GO:0005886">
    <property type="term" value="C:plasma membrane"/>
    <property type="evidence" value="ECO:0007669"/>
    <property type="project" value="UniProtKB-SubCell"/>
</dbReference>
<evidence type="ECO:0000256" key="14">
    <source>
        <dbReference type="ARBA" id="ARBA00023329"/>
    </source>
</evidence>
<feature type="transmembrane region" description="Helical" evidence="22">
    <location>
        <begin position="336"/>
        <end position="358"/>
    </location>
</feature>
<proteinExistence type="inferred from homology"/>
<dbReference type="EMBL" id="JACSDY010000017">
    <property type="protein sequence ID" value="KAF7402054.1"/>
    <property type="molecule type" value="Genomic_DNA"/>
</dbReference>
<evidence type="ECO:0000259" key="23">
    <source>
        <dbReference type="Pfam" id="PF01299"/>
    </source>
</evidence>
<organism evidence="24 25">
    <name type="scientific">Vespula pensylvanica</name>
    <name type="common">Western yellow jacket</name>
    <name type="synonym">Wasp</name>
    <dbReference type="NCBI Taxonomy" id="30213"/>
    <lineage>
        <taxon>Eukaryota</taxon>
        <taxon>Metazoa</taxon>
        <taxon>Ecdysozoa</taxon>
        <taxon>Arthropoda</taxon>
        <taxon>Hexapoda</taxon>
        <taxon>Insecta</taxon>
        <taxon>Pterygota</taxon>
        <taxon>Neoptera</taxon>
        <taxon>Endopterygota</taxon>
        <taxon>Hymenoptera</taxon>
        <taxon>Apocrita</taxon>
        <taxon>Aculeata</taxon>
        <taxon>Vespoidea</taxon>
        <taxon>Vespidae</taxon>
        <taxon>Vespinae</taxon>
        <taxon>Vespula</taxon>
    </lineage>
</organism>
<keyword evidence="9 22" id="KW-1133">Transmembrane helix</keyword>
<evidence type="ECO:0000256" key="19">
    <source>
        <dbReference type="ARBA" id="ARBA00076257"/>
    </source>
</evidence>
<keyword evidence="13" id="KW-0966">Cell projection</keyword>
<evidence type="ECO:0000256" key="15">
    <source>
        <dbReference type="ARBA" id="ARBA00029428"/>
    </source>
</evidence>
<evidence type="ECO:0000313" key="25">
    <source>
        <dbReference type="Proteomes" id="UP000600918"/>
    </source>
</evidence>
<dbReference type="Pfam" id="PF01299">
    <property type="entry name" value="Lamp2-like_luminal"/>
    <property type="match status" value="1"/>
</dbReference>
<dbReference type="CDD" id="cd12087">
    <property type="entry name" value="TM_EGFR-like"/>
    <property type="match status" value="1"/>
</dbReference>
<dbReference type="GO" id="GO:0031902">
    <property type="term" value="C:late endosome membrane"/>
    <property type="evidence" value="ECO:0007669"/>
    <property type="project" value="TreeGrafter"/>
</dbReference>
<comment type="similarity">
    <text evidence="5 20">Belongs to the LAMP family.</text>
</comment>
<feature type="compositionally biased region" description="Low complexity" evidence="21">
    <location>
        <begin position="62"/>
        <end position="132"/>
    </location>
</feature>
<evidence type="ECO:0000256" key="8">
    <source>
        <dbReference type="ARBA" id="ARBA00022753"/>
    </source>
</evidence>
<evidence type="ECO:0000256" key="3">
    <source>
        <dbReference type="ARBA" id="ARBA00004172"/>
    </source>
</evidence>
<dbReference type="PANTHER" id="PTHR11506">
    <property type="entry name" value="LYSOSOME-ASSOCIATED MEMBRANE GLYCOPROTEIN"/>
    <property type="match status" value="1"/>
</dbReference>
<evidence type="ECO:0000256" key="16">
    <source>
        <dbReference type="ARBA" id="ARBA00053950"/>
    </source>
</evidence>
<evidence type="ECO:0000256" key="12">
    <source>
        <dbReference type="ARBA" id="ARBA00023180"/>
    </source>
</evidence>
<evidence type="ECO:0000256" key="2">
    <source>
        <dbReference type="ARBA" id="ARBA00004158"/>
    </source>
</evidence>
<evidence type="ECO:0000256" key="21">
    <source>
        <dbReference type="SAM" id="MobiDB-lite"/>
    </source>
</evidence>